<organism evidence="3 4">
    <name type="scientific">Carnegiea gigantea</name>
    <dbReference type="NCBI Taxonomy" id="171969"/>
    <lineage>
        <taxon>Eukaryota</taxon>
        <taxon>Viridiplantae</taxon>
        <taxon>Streptophyta</taxon>
        <taxon>Embryophyta</taxon>
        <taxon>Tracheophyta</taxon>
        <taxon>Spermatophyta</taxon>
        <taxon>Magnoliopsida</taxon>
        <taxon>eudicotyledons</taxon>
        <taxon>Gunneridae</taxon>
        <taxon>Pentapetalae</taxon>
        <taxon>Caryophyllales</taxon>
        <taxon>Cactineae</taxon>
        <taxon>Cactaceae</taxon>
        <taxon>Cactoideae</taxon>
        <taxon>Echinocereeae</taxon>
        <taxon>Carnegiea</taxon>
    </lineage>
</organism>
<dbReference type="InterPro" id="IPR039848">
    <property type="entry name" value="Ribosomal_mS35_mt"/>
</dbReference>
<dbReference type="GO" id="GO:0003735">
    <property type="term" value="F:structural constituent of ribosome"/>
    <property type="evidence" value="ECO:0007669"/>
    <property type="project" value="InterPro"/>
</dbReference>
<feature type="domain" description="Small ribosomal subunit protein mS35 mitochondrial conserved" evidence="2">
    <location>
        <begin position="457"/>
        <end position="527"/>
    </location>
</feature>
<dbReference type="AlphaFoldDB" id="A0A9Q1KJT7"/>
<reference evidence="3" key="1">
    <citation type="submission" date="2022-04" db="EMBL/GenBank/DDBJ databases">
        <title>Carnegiea gigantea Genome sequencing and assembly v2.</title>
        <authorList>
            <person name="Copetti D."/>
            <person name="Sanderson M.J."/>
            <person name="Burquez A."/>
            <person name="Wojciechowski M.F."/>
        </authorList>
    </citation>
    <scope>NUCLEOTIDE SEQUENCE</scope>
    <source>
        <strain evidence="3">SGP5-SGP5p</strain>
        <tissue evidence="3">Aerial part</tissue>
    </source>
</reference>
<dbReference type="Pfam" id="PF10213">
    <property type="entry name" value="MRP-S28"/>
    <property type="match status" value="1"/>
</dbReference>
<dbReference type="Proteomes" id="UP001153076">
    <property type="component" value="Unassembled WGS sequence"/>
</dbReference>
<proteinExistence type="predicted"/>
<feature type="compositionally biased region" description="Polar residues" evidence="1">
    <location>
        <begin position="196"/>
        <end position="220"/>
    </location>
</feature>
<evidence type="ECO:0000256" key="1">
    <source>
        <dbReference type="SAM" id="MobiDB-lite"/>
    </source>
</evidence>
<protein>
    <recommendedName>
        <fullName evidence="2">Small ribosomal subunit protein mS35 mitochondrial conserved domain-containing protein</fullName>
    </recommendedName>
</protein>
<name>A0A9Q1KJT7_9CARY</name>
<dbReference type="FunFam" id="3.30.160.20:FF:000055">
    <property type="entry name" value="Ribosomal protein S24/S35"/>
    <property type="match status" value="1"/>
</dbReference>
<dbReference type="InterPro" id="IPR019349">
    <property type="entry name" value="Ribosomal_mS35_mit"/>
</dbReference>
<evidence type="ECO:0000259" key="2">
    <source>
        <dbReference type="Pfam" id="PF10213"/>
    </source>
</evidence>
<dbReference type="PANTHER" id="PTHR13490">
    <property type="entry name" value="MITOCHONDRIAL 28S RIBOSOMAL PROTEIN S28"/>
    <property type="match status" value="1"/>
</dbReference>
<dbReference type="GO" id="GO:0005763">
    <property type="term" value="C:mitochondrial small ribosomal subunit"/>
    <property type="evidence" value="ECO:0007669"/>
    <property type="project" value="TreeGrafter"/>
</dbReference>
<accession>A0A9Q1KJT7</accession>
<evidence type="ECO:0000313" key="4">
    <source>
        <dbReference type="Proteomes" id="UP001153076"/>
    </source>
</evidence>
<dbReference type="PANTHER" id="PTHR13490:SF0">
    <property type="entry name" value="SMALL RIBOSOMAL SUBUNIT PROTEIN MS35"/>
    <property type="match status" value="1"/>
</dbReference>
<gene>
    <name evidence="3" type="ORF">Cgig2_026063</name>
</gene>
<dbReference type="GO" id="GO:0032543">
    <property type="term" value="P:mitochondrial translation"/>
    <property type="evidence" value="ECO:0007669"/>
    <property type="project" value="InterPro"/>
</dbReference>
<keyword evidence="4" id="KW-1185">Reference proteome</keyword>
<dbReference type="OrthoDB" id="283424at2759"/>
<feature type="region of interest" description="Disordered" evidence="1">
    <location>
        <begin position="411"/>
        <end position="437"/>
    </location>
</feature>
<dbReference type="Gene3D" id="3.30.160.20">
    <property type="match status" value="1"/>
</dbReference>
<evidence type="ECO:0000313" key="3">
    <source>
        <dbReference type="EMBL" id="KAJ8445736.1"/>
    </source>
</evidence>
<dbReference type="EMBL" id="JAKOGI010000072">
    <property type="protein sequence ID" value="KAJ8445736.1"/>
    <property type="molecule type" value="Genomic_DNA"/>
</dbReference>
<feature type="region of interest" description="Disordered" evidence="1">
    <location>
        <begin position="196"/>
        <end position="228"/>
    </location>
</feature>
<comment type="caution">
    <text evidence="3">The sequence shown here is derived from an EMBL/GenBank/DDBJ whole genome shotgun (WGS) entry which is preliminary data.</text>
</comment>
<sequence length="567" mass="64860">MASRALSLSRTSSLLRHRPLDSGALTWVSPAVSSSGGFRSFVTWHCQSSLNDDQTIAQVFDSNCAMDGRSRRTCEEFEFLQEERKPLMNMKDDLRDFIRENEVDELGLKSLKREDLQNPKCGCWREDKGGLKSEELLTVRGVLPDSGAHVCRTAQLTNSLTSTRSFLSFPQNSRSSIQNILPPVSLSKSKALRFFSSESGPSDQNPESSPESSLVQSQAKDASLDVQDVDNKELKKRIEQYFKGDEEALPSILEAILARKICGKHEDTDDELMDELRFAPVDGVKDVDFESDFEDEYSTDEEINNLYNVEEKVVKEMMEDEYFNMDDKKWNDMIREAIQEGNLRDMRQCEEILEDMLHFDELLPDDIKQKVQQKFDELGAKCERKELEPEDAYKLFAEFEDKIVKDHMEKIEKEGPPQSESLPQSLETKRSDDPPGVGPILRWQTRAVFAPGGDAWHPKNRKVKLSVTVKELGLSQYQFRRLREIVGKRYHAGRDELTIISERFEHREENRKDCLRTLLSVIEEAGKADALIEEARTSYVKRRLKANPAFMARLLAKTKQASVPLAA</sequence>